<comment type="similarity">
    <text evidence="2 6">Belongs to the class-I pyridoxal-phosphate-dependent aminotransferase family.</text>
</comment>
<evidence type="ECO:0000256" key="1">
    <source>
        <dbReference type="ARBA" id="ARBA00001933"/>
    </source>
</evidence>
<keyword evidence="3 6" id="KW-0032">Aminotransferase</keyword>
<sequence length="432" mass="46364">MPVSLSATLAVNEAIAQRRRSGLPVLPLGFGEAGLPVHPVLREALSRGAGMNTYGPVAGTWELREAAAGYWERRGIPADPALTLAGPGSKPLLYGMLLALGGDAAIAAPSWVSYAAQTCLAGQRPLPVPAAPEHGGVPQPDLLAAAVTDARNRGREVRSVIVTVPDNPTGTLAGPETLRLLAETARELDLVIVSDEIYRDLVYDPRAEVHSPAEFAPERTVVSTGVSKNLALGGWRLGTVRLPDSDTGRRLWRGLLGVASEIWSSPAAPVQQAAAYAYTEPEEITEHIARSRRLHGIVAEAVTERFRSAGARVAQPQAGFYLYPDFAGMRSHLTAELGVGTGSELTSHLLEQYGMGVLPAQEFGEDPHALRMRVATSQLYGETEEQRYAALHAETPTELPWVRAHLDRLEEVLGEVTRLWREDRGMADAQAG</sequence>
<feature type="domain" description="Aminotransferase class I/classII large" evidence="7">
    <location>
        <begin position="37"/>
        <end position="376"/>
    </location>
</feature>
<keyword evidence="9" id="KW-1185">Reference proteome</keyword>
<dbReference type="InterPro" id="IPR004838">
    <property type="entry name" value="NHTrfase_class1_PyrdxlP-BS"/>
</dbReference>
<evidence type="ECO:0000259" key="7">
    <source>
        <dbReference type="Pfam" id="PF00155"/>
    </source>
</evidence>
<dbReference type="GO" id="GO:0030170">
    <property type="term" value="F:pyridoxal phosphate binding"/>
    <property type="evidence" value="ECO:0007669"/>
    <property type="project" value="InterPro"/>
</dbReference>
<evidence type="ECO:0000313" key="8">
    <source>
        <dbReference type="EMBL" id="TQN30955.1"/>
    </source>
</evidence>
<dbReference type="Gene3D" id="3.90.1150.10">
    <property type="entry name" value="Aspartate Aminotransferase, domain 1"/>
    <property type="match status" value="1"/>
</dbReference>
<keyword evidence="5" id="KW-0663">Pyridoxal phosphate</keyword>
<dbReference type="GO" id="GO:0008483">
    <property type="term" value="F:transaminase activity"/>
    <property type="evidence" value="ECO:0007669"/>
    <property type="project" value="UniProtKB-KW"/>
</dbReference>
<accession>A0A543NGH3</accession>
<protein>
    <recommendedName>
        <fullName evidence="6">Aminotransferase</fullName>
        <ecNumber evidence="6">2.6.1.-</ecNumber>
    </recommendedName>
</protein>
<dbReference type="OrthoDB" id="2192472at2"/>
<dbReference type="EMBL" id="VFQC01000001">
    <property type="protein sequence ID" value="TQN30955.1"/>
    <property type="molecule type" value="Genomic_DNA"/>
</dbReference>
<dbReference type="Proteomes" id="UP000317422">
    <property type="component" value="Unassembled WGS sequence"/>
</dbReference>
<dbReference type="Gene3D" id="3.40.640.10">
    <property type="entry name" value="Type I PLP-dependent aspartate aminotransferase-like (Major domain)"/>
    <property type="match status" value="1"/>
</dbReference>
<comment type="caution">
    <text evidence="8">The sequence shown here is derived from an EMBL/GenBank/DDBJ whole genome shotgun (WGS) entry which is preliminary data.</text>
</comment>
<dbReference type="RefSeq" id="WP_141925003.1">
    <property type="nucleotide sequence ID" value="NZ_VFQC01000001.1"/>
</dbReference>
<dbReference type="PROSITE" id="PS00105">
    <property type="entry name" value="AA_TRANSFER_CLASS_1"/>
    <property type="match status" value="1"/>
</dbReference>
<dbReference type="CDD" id="cd00609">
    <property type="entry name" value="AAT_like"/>
    <property type="match status" value="1"/>
</dbReference>
<evidence type="ECO:0000256" key="5">
    <source>
        <dbReference type="ARBA" id="ARBA00022898"/>
    </source>
</evidence>
<dbReference type="Pfam" id="PF00155">
    <property type="entry name" value="Aminotran_1_2"/>
    <property type="match status" value="1"/>
</dbReference>
<dbReference type="AlphaFoldDB" id="A0A543NGH3"/>
<dbReference type="GO" id="GO:0006520">
    <property type="term" value="P:amino acid metabolic process"/>
    <property type="evidence" value="ECO:0007669"/>
    <property type="project" value="InterPro"/>
</dbReference>
<dbReference type="InterPro" id="IPR004839">
    <property type="entry name" value="Aminotransferase_I/II_large"/>
</dbReference>
<proteinExistence type="inferred from homology"/>
<dbReference type="InterPro" id="IPR015424">
    <property type="entry name" value="PyrdxlP-dep_Trfase"/>
</dbReference>
<gene>
    <name evidence="8" type="ORF">FHX37_0844</name>
</gene>
<comment type="cofactor">
    <cofactor evidence="1 6">
        <name>pyridoxal 5'-phosphate</name>
        <dbReference type="ChEBI" id="CHEBI:597326"/>
    </cofactor>
</comment>
<dbReference type="InterPro" id="IPR015422">
    <property type="entry name" value="PyrdxlP-dep_Trfase_small"/>
</dbReference>
<dbReference type="PANTHER" id="PTHR46383">
    <property type="entry name" value="ASPARTATE AMINOTRANSFERASE"/>
    <property type="match status" value="1"/>
</dbReference>
<dbReference type="EC" id="2.6.1.-" evidence="6"/>
<name>A0A543NGH3_9ACTN</name>
<dbReference type="PANTHER" id="PTHR46383:SF1">
    <property type="entry name" value="ASPARTATE AMINOTRANSFERASE"/>
    <property type="match status" value="1"/>
</dbReference>
<reference evidence="8 9" key="1">
    <citation type="submission" date="2019-06" db="EMBL/GenBank/DDBJ databases">
        <title>Sequencing the genomes of 1000 actinobacteria strains.</title>
        <authorList>
            <person name="Klenk H.-P."/>
        </authorList>
    </citation>
    <scope>NUCLEOTIDE SEQUENCE [LARGE SCALE GENOMIC DNA]</scope>
    <source>
        <strain evidence="8 9">DSM 45015</strain>
    </source>
</reference>
<dbReference type="InterPro" id="IPR050596">
    <property type="entry name" value="AspAT/PAT-like"/>
</dbReference>
<keyword evidence="4 6" id="KW-0808">Transferase</keyword>
<organism evidence="8 9">
    <name type="scientific">Haloactinospora alba</name>
    <dbReference type="NCBI Taxonomy" id="405555"/>
    <lineage>
        <taxon>Bacteria</taxon>
        <taxon>Bacillati</taxon>
        <taxon>Actinomycetota</taxon>
        <taxon>Actinomycetes</taxon>
        <taxon>Streptosporangiales</taxon>
        <taxon>Nocardiopsidaceae</taxon>
        <taxon>Haloactinospora</taxon>
    </lineage>
</organism>
<evidence type="ECO:0000256" key="3">
    <source>
        <dbReference type="ARBA" id="ARBA00022576"/>
    </source>
</evidence>
<dbReference type="InterPro" id="IPR015421">
    <property type="entry name" value="PyrdxlP-dep_Trfase_major"/>
</dbReference>
<evidence type="ECO:0000256" key="4">
    <source>
        <dbReference type="ARBA" id="ARBA00022679"/>
    </source>
</evidence>
<evidence type="ECO:0000313" key="9">
    <source>
        <dbReference type="Proteomes" id="UP000317422"/>
    </source>
</evidence>
<dbReference type="SUPFAM" id="SSF53383">
    <property type="entry name" value="PLP-dependent transferases"/>
    <property type="match status" value="1"/>
</dbReference>
<evidence type="ECO:0000256" key="6">
    <source>
        <dbReference type="RuleBase" id="RU000481"/>
    </source>
</evidence>
<evidence type="ECO:0000256" key="2">
    <source>
        <dbReference type="ARBA" id="ARBA00007441"/>
    </source>
</evidence>